<dbReference type="Proteomes" id="UP000636891">
    <property type="component" value="Unassembled WGS sequence"/>
</dbReference>
<dbReference type="InterPro" id="IPR051786">
    <property type="entry name" value="ASN_synthetase/amidase"/>
</dbReference>
<dbReference type="RefSeq" id="WP_118657052.1">
    <property type="nucleotide sequence ID" value="NZ_JACOOK010000005.1"/>
</dbReference>
<dbReference type="PANTHER" id="PTHR43284">
    <property type="entry name" value="ASPARAGINE SYNTHETASE (GLUTAMINE-HYDROLYZING)"/>
    <property type="match status" value="1"/>
</dbReference>
<reference evidence="4 5" key="1">
    <citation type="submission" date="2020-08" db="EMBL/GenBank/DDBJ databases">
        <title>Genome public.</title>
        <authorList>
            <person name="Liu C."/>
            <person name="Sun Q."/>
        </authorList>
    </citation>
    <scope>NUCLEOTIDE SEQUENCE [LARGE SCALE GENOMIC DNA]</scope>
    <source>
        <strain evidence="4 5">New-7</strain>
    </source>
</reference>
<accession>A0ABR7CQA1</accession>
<evidence type="ECO:0000256" key="2">
    <source>
        <dbReference type="ARBA" id="ARBA00012737"/>
    </source>
</evidence>
<dbReference type="SUPFAM" id="SSF56235">
    <property type="entry name" value="N-terminal nucleophile aminohydrolases (Ntn hydrolases)"/>
    <property type="match status" value="1"/>
</dbReference>
<comment type="catalytic activity">
    <reaction evidence="3">
        <text>L-aspartate + L-glutamine + ATP + H2O = L-asparagine + L-glutamate + AMP + diphosphate + H(+)</text>
        <dbReference type="Rhea" id="RHEA:12228"/>
        <dbReference type="ChEBI" id="CHEBI:15377"/>
        <dbReference type="ChEBI" id="CHEBI:15378"/>
        <dbReference type="ChEBI" id="CHEBI:29985"/>
        <dbReference type="ChEBI" id="CHEBI:29991"/>
        <dbReference type="ChEBI" id="CHEBI:30616"/>
        <dbReference type="ChEBI" id="CHEBI:33019"/>
        <dbReference type="ChEBI" id="CHEBI:58048"/>
        <dbReference type="ChEBI" id="CHEBI:58359"/>
        <dbReference type="ChEBI" id="CHEBI:456215"/>
        <dbReference type="EC" id="6.3.5.4"/>
    </reaction>
</comment>
<sequence>MRTVSATKNRILLYGLDWFTEQHDAGMVCVKGNVRYRDAVYEGAAFCRLVASAAADAGAFGEFVRELNGCFAIVLQRDGALCAATDRLRSFPLCRTRFRDAWLVTDDLLRAMEDTGMQPEIDSGAMEQFLLSGFVIGQRTVFRDIFAVQAAEIVRLRDAETESERYFLYDPKMNVTPDPAEGVRTADTLFAQAIRRMTESAPDVRNWIVPLSGGHDSRLIVNYLYKAGIRNVVCYSYGVPENPQSRLSREVAEAFGYEWHFVEYTRGLFDAIREQGLLDRYFRFASCCASSMPHTQDFAAVYELGRRGILQRGDLFVPGHTLDFLAGSHLTPQVCAIQTSTQAAEAVQRHFSNWGSRRPDRALQREIGRILNDTGVSSNGFPECFDWQERQAKFIMHSLRVYEFFGYGWRTPWWDNDLTAFWQDMDVPAKLNRSFFFYGEKHGWLDAKLKGIPFENELCPPRASKPLSRRIIEAVPPSVLSRLLRATGYTRKFRINEGLHDLYGDIPIERLLAPFSVLPGYLRRHIAPYRKRLASQYDYHQVTLAYAIRWLFFGSVGR</sequence>
<keyword evidence="5" id="KW-1185">Reference proteome</keyword>
<dbReference type="EMBL" id="JACOOK010000005">
    <property type="protein sequence ID" value="MBC5617385.1"/>
    <property type="molecule type" value="Genomic_DNA"/>
</dbReference>
<dbReference type="SUPFAM" id="SSF52402">
    <property type="entry name" value="Adenine nucleotide alpha hydrolases-like"/>
    <property type="match status" value="1"/>
</dbReference>
<comment type="pathway">
    <text evidence="1">Amino-acid biosynthesis; L-asparagine biosynthesis; L-asparagine from L-aspartate (L-Gln route): step 1/1.</text>
</comment>
<evidence type="ECO:0000256" key="3">
    <source>
        <dbReference type="ARBA" id="ARBA00048741"/>
    </source>
</evidence>
<dbReference type="InterPro" id="IPR029055">
    <property type="entry name" value="Ntn_hydrolases_N"/>
</dbReference>
<protein>
    <recommendedName>
        <fullName evidence="2">asparagine synthase (glutamine-hydrolyzing)</fullName>
        <ecNumber evidence="2">6.3.5.4</ecNumber>
    </recommendedName>
</protein>
<dbReference type="PANTHER" id="PTHR43284:SF1">
    <property type="entry name" value="ASPARAGINE SYNTHETASE"/>
    <property type="match status" value="1"/>
</dbReference>
<dbReference type="EC" id="6.3.5.4" evidence="2"/>
<name>A0ABR7CQA1_9BACT</name>
<dbReference type="Gene3D" id="3.60.20.10">
    <property type="entry name" value="Glutamine Phosphoribosylpyrophosphate, subunit 1, domain 1"/>
    <property type="match status" value="1"/>
</dbReference>
<comment type="caution">
    <text evidence="4">The sequence shown here is derived from an EMBL/GenBank/DDBJ whole genome shotgun (WGS) entry which is preliminary data.</text>
</comment>
<organism evidence="4 5">
    <name type="scientific">Alistipes hominis</name>
    <dbReference type="NCBI Taxonomy" id="2763015"/>
    <lineage>
        <taxon>Bacteria</taxon>
        <taxon>Pseudomonadati</taxon>
        <taxon>Bacteroidota</taxon>
        <taxon>Bacteroidia</taxon>
        <taxon>Bacteroidales</taxon>
        <taxon>Rikenellaceae</taxon>
        <taxon>Alistipes</taxon>
    </lineage>
</organism>
<dbReference type="InterPro" id="IPR014729">
    <property type="entry name" value="Rossmann-like_a/b/a_fold"/>
</dbReference>
<evidence type="ECO:0000313" key="4">
    <source>
        <dbReference type="EMBL" id="MBC5617385.1"/>
    </source>
</evidence>
<gene>
    <name evidence="4" type="ORF">H8S08_10215</name>
</gene>
<dbReference type="Gene3D" id="3.40.50.620">
    <property type="entry name" value="HUPs"/>
    <property type="match status" value="1"/>
</dbReference>
<proteinExistence type="predicted"/>
<evidence type="ECO:0000256" key="1">
    <source>
        <dbReference type="ARBA" id="ARBA00005187"/>
    </source>
</evidence>
<evidence type="ECO:0000313" key="5">
    <source>
        <dbReference type="Proteomes" id="UP000636891"/>
    </source>
</evidence>